<feature type="domain" description="SET" evidence="1">
    <location>
        <begin position="314"/>
        <end position="457"/>
    </location>
</feature>
<protein>
    <submittedName>
        <fullName evidence="2">SET domain-containing protein</fullName>
    </submittedName>
</protein>
<dbReference type="Proteomes" id="UP000005237">
    <property type="component" value="Unassembled WGS sequence"/>
</dbReference>
<dbReference type="InterPro" id="IPR001214">
    <property type="entry name" value="SET_dom"/>
</dbReference>
<accession>A0A8R1HJ52</accession>
<reference evidence="2" key="2">
    <citation type="submission" date="2022-06" db="UniProtKB">
        <authorList>
            <consortium name="EnsemblMetazoa"/>
        </authorList>
    </citation>
    <scope>IDENTIFICATION</scope>
    <source>
        <strain evidence="2">DF5081</strain>
    </source>
</reference>
<dbReference type="InterPro" id="IPR053105">
    <property type="entry name" value="Class_V-like_SAM-MTase"/>
</dbReference>
<dbReference type="Gene3D" id="2.170.270.10">
    <property type="entry name" value="SET domain"/>
    <property type="match status" value="1"/>
</dbReference>
<evidence type="ECO:0000313" key="3">
    <source>
        <dbReference type="Proteomes" id="UP000005237"/>
    </source>
</evidence>
<dbReference type="AlphaFoldDB" id="A0A8R1HJ52"/>
<dbReference type="SMART" id="SM00317">
    <property type="entry name" value="SET"/>
    <property type="match status" value="1"/>
</dbReference>
<sequence length="465" mass="53164">MRKAAEIDDEKVKALAQKFVDDPFVELRFSNIMNLSPLHAPPVHAEDGYFAYNDSNFEGRRKILEEKAAVVLYEKNFELQVFRAHCVNIVRDSGTDPELKGYWKYGSSSPEICGMAYRVLGQRAVHAMGNEVRRVQKKNPKPPKSFEDYASQRAYRPPRRRILLSQNLTFNTLDKLMVFSDLPNETVEDVQIPDSLLYDYSYSNKVYAGREPGLAKAVRMADEPQNLLSCDCCSREPIVPCYENPDCMCYKVNQSLQQFQQSTEKTEFSTFKPILFPKATDTFYECIGFACSDACACRGRCTNNSLLLLEKRLFPFEIYRNDPLVGFSVRSYAMIPAGTPVMEFIGEVTEMCNLNEESRDYAYQITYPSDAELWKHIVNLGEWSKEYKTMLKEFSKKSYLLDPKKFGNVARTCLHSCTPNMEAVRVFQKGLSPAHVRLVLVALEDIFPGCPVSFYSATTFLMHCA</sequence>
<dbReference type="PANTHER" id="PTHR47250">
    <property type="entry name" value="HISTONE-LYSINE N-METHYLTRANSFERASE SET-6"/>
    <property type="match status" value="1"/>
</dbReference>
<evidence type="ECO:0000259" key="1">
    <source>
        <dbReference type="PROSITE" id="PS50280"/>
    </source>
</evidence>
<dbReference type="InterPro" id="IPR046341">
    <property type="entry name" value="SET_dom_sf"/>
</dbReference>
<proteinExistence type="predicted"/>
<name>A0A8R1HJ52_CAEJA</name>
<dbReference type="PANTHER" id="PTHR47250:SF2">
    <property type="entry name" value="SET DOMAIN-CONTAINING PROTEIN"/>
    <property type="match status" value="1"/>
</dbReference>
<reference evidence="3" key="1">
    <citation type="submission" date="2010-08" db="EMBL/GenBank/DDBJ databases">
        <authorList>
            <consortium name="Caenorhabditis japonica Sequencing Consortium"/>
            <person name="Wilson R.K."/>
        </authorList>
    </citation>
    <scope>NUCLEOTIDE SEQUENCE [LARGE SCALE GENOMIC DNA]</scope>
    <source>
        <strain evidence="3">DF5081</strain>
    </source>
</reference>
<organism evidence="2 3">
    <name type="scientific">Caenorhabditis japonica</name>
    <dbReference type="NCBI Taxonomy" id="281687"/>
    <lineage>
        <taxon>Eukaryota</taxon>
        <taxon>Metazoa</taxon>
        <taxon>Ecdysozoa</taxon>
        <taxon>Nematoda</taxon>
        <taxon>Chromadorea</taxon>
        <taxon>Rhabditida</taxon>
        <taxon>Rhabditina</taxon>
        <taxon>Rhabditomorpha</taxon>
        <taxon>Rhabditoidea</taxon>
        <taxon>Rhabditidae</taxon>
        <taxon>Peloderinae</taxon>
        <taxon>Caenorhabditis</taxon>
    </lineage>
</organism>
<dbReference type="PROSITE" id="PS50280">
    <property type="entry name" value="SET"/>
    <property type="match status" value="1"/>
</dbReference>
<dbReference type="SUPFAM" id="SSF82199">
    <property type="entry name" value="SET domain"/>
    <property type="match status" value="1"/>
</dbReference>
<dbReference type="OMA" id="VERCKCG"/>
<dbReference type="EnsemblMetazoa" id="CJA00736.1">
    <property type="protein sequence ID" value="CJA00736.1"/>
    <property type="gene ID" value="WBGene00119940"/>
</dbReference>
<dbReference type="Pfam" id="PF00856">
    <property type="entry name" value="SET"/>
    <property type="match status" value="1"/>
</dbReference>
<keyword evidence="3" id="KW-1185">Reference proteome</keyword>
<evidence type="ECO:0000313" key="2">
    <source>
        <dbReference type="EnsemblMetazoa" id="CJA00736.1"/>
    </source>
</evidence>